<sequence>MEHYTRQTLLQKIKDTHSEDSWNEFVKIYRPYIYHVIRSFGVKHDEIEDYVQNTLLVCWKKLPEFNYEPQKGCFRYWLCRVAKSMVCNHGRKFRRRAELDKKIEIPTMLSPEIEEISDREWIDFITKMAWGNIKTNLSENARLSFEALMEGESLDSISERLSIPRNTISVNKKRITQKMLKEIQQLKRELG</sequence>
<evidence type="ECO:0000256" key="2">
    <source>
        <dbReference type="ARBA" id="ARBA00023082"/>
    </source>
</evidence>
<evidence type="ECO:0000256" key="4">
    <source>
        <dbReference type="ARBA" id="ARBA00023163"/>
    </source>
</evidence>
<dbReference type="InterPro" id="IPR007627">
    <property type="entry name" value="RNA_pol_sigma70_r2"/>
</dbReference>
<dbReference type="SUPFAM" id="SSF88946">
    <property type="entry name" value="Sigma2 domain of RNA polymerase sigma factors"/>
    <property type="match status" value="1"/>
</dbReference>
<dbReference type="EMBL" id="ABCK01000012">
    <property type="protein sequence ID" value="EDM27045.1"/>
    <property type="molecule type" value="Genomic_DNA"/>
</dbReference>
<dbReference type="eggNOG" id="COG1595">
    <property type="taxonomic scope" value="Bacteria"/>
</dbReference>
<comment type="caution">
    <text evidence="6">The sequence shown here is derived from an EMBL/GenBank/DDBJ whole genome shotgun (WGS) entry which is preliminary data.</text>
</comment>
<keyword evidence="1" id="KW-0805">Transcription regulation</keyword>
<dbReference type="STRING" id="313628.LNTAR_07369"/>
<dbReference type="InterPro" id="IPR013325">
    <property type="entry name" value="RNA_pol_sigma_r2"/>
</dbReference>
<dbReference type="Gene3D" id="1.10.1740.10">
    <property type="match status" value="1"/>
</dbReference>
<organism evidence="6 7">
    <name type="scientific">Lentisphaera araneosa HTCC2155</name>
    <dbReference type="NCBI Taxonomy" id="313628"/>
    <lineage>
        <taxon>Bacteria</taxon>
        <taxon>Pseudomonadati</taxon>
        <taxon>Lentisphaerota</taxon>
        <taxon>Lentisphaeria</taxon>
        <taxon>Lentisphaerales</taxon>
        <taxon>Lentisphaeraceae</taxon>
        <taxon>Lentisphaera</taxon>
    </lineage>
</organism>
<evidence type="ECO:0000313" key="7">
    <source>
        <dbReference type="Proteomes" id="UP000004947"/>
    </source>
</evidence>
<keyword evidence="7" id="KW-1185">Reference proteome</keyword>
<keyword evidence="3" id="KW-0238">DNA-binding</keyword>
<accession>A6DN09</accession>
<dbReference type="Proteomes" id="UP000004947">
    <property type="component" value="Unassembled WGS sequence"/>
</dbReference>
<dbReference type="GO" id="GO:0016987">
    <property type="term" value="F:sigma factor activity"/>
    <property type="evidence" value="ECO:0007669"/>
    <property type="project" value="UniProtKB-KW"/>
</dbReference>
<dbReference type="RefSeq" id="WP_007279252.1">
    <property type="nucleotide sequence ID" value="NZ_ABCK01000012.1"/>
</dbReference>
<dbReference type="GO" id="GO:0003677">
    <property type="term" value="F:DNA binding"/>
    <property type="evidence" value="ECO:0007669"/>
    <property type="project" value="UniProtKB-KW"/>
</dbReference>
<dbReference type="InterPro" id="IPR039425">
    <property type="entry name" value="RNA_pol_sigma-70-like"/>
</dbReference>
<name>A6DN09_9BACT</name>
<evidence type="ECO:0000256" key="3">
    <source>
        <dbReference type="ARBA" id="ARBA00023125"/>
    </source>
</evidence>
<gene>
    <name evidence="6" type="ORF">LNTAR_07369</name>
</gene>
<dbReference type="GO" id="GO:0006352">
    <property type="term" value="P:DNA-templated transcription initiation"/>
    <property type="evidence" value="ECO:0007669"/>
    <property type="project" value="InterPro"/>
</dbReference>
<proteinExistence type="predicted"/>
<feature type="domain" description="RNA polymerase sigma-70 region 2" evidence="5">
    <location>
        <begin position="26"/>
        <end position="95"/>
    </location>
</feature>
<dbReference type="InterPro" id="IPR014284">
    <property type="entry name" value="RNA_pol_sigma-70_dom"/>
</dbReference>
<evidence type="ECO:0000313" key="6">
    <source>
        <dbReference type="EMBL" id="EDM27045.1"/>
    </source>
</evidence>
<keyword evidence="2" id="KW-0731">Sigma factor</keyword>
<dbReference type="NCBIfam" id="TIGR02937">
    <property type="entry name" value="sigma70-ECF"/>
    <property type="match status" value="1"/>
</dbReference>
<dbReference type="PANTHER" id="PTHR43133:SF8">
    <property type="entry name" value="RNA POLYMERASE SIGMA FACTOR HI_1459-RELATED"/>
    <property type="match status" value="1"/>
</dbReference>
<reference evidence="6 7" key="1">
    <citation type="journal article" date="2010" name="J. Bacteriol.">
        <title>Genome sequence of Lentisphaera araneosa HTCC2155T, the type species of the order Lentisphaerales in the phylum Lentisphaerae.</title>
        <authorList>
            <person name="Thrash J.C."/>
            <person name="Cho J.C."/>
            <person name="Vergin K.L."/>
            <person name="Morris R.M."/>
            <person name="Giovannoni S.J."/>
        </authorList>
    </citation>
    <scope>NUCLEOTIDE SEQUENCE [LARGE SCALE GENOMIC DNA]</scope>
    <source>
        <strain evidence="6 7">HTCC2155</strain>
    </source>
</reference>
<keyword evidence="4" id="KW-0804">Transcription</keyword>
<dbReference type="OrthoDB" id="9780326at2"/>
<evidence type="ECO:0000259" key="5">
    <source>
        <dbReference type="Pfam" id="PF04542"/>
    </source>
</evidence>
<dbReference type="AlphaFoldDB" id="A6DN09"/>
<protein>
    <submittedName>
        <fullName evidence="6">Probable extracytoplasmic function alternative sigma factor</fullName>
    </submittedName>
</protein>
<dbReference type="PANTHER" id="PTHR43133">
    <property type="entry name" value="RNA POLYMERASE ECF-TYPE SIGMA FACTO"/>
    <property type="match status" value="1"/>
</dbReference>
<dbReference type="Pfam" id="PF04542">
    <property type="entry name" value="Sigma70_r2"/>
    <property type="match status" value="1"/>
</dbReference>
<evidence type="ECO:0000256" key="1">
    <source>
        <dbReference type="ARBA" id="ARBA00023015"/>
    </source>
</evidence>